<dbReference type="InterPro" id="IPR008972">
    <property type="entry name" value="Cupredoxin"/>
</dbReference>
<evidence type="ECO:0000256" key="15">
    <source>
        <dbReference type="PROSITE-ProRule" id="PRU00433"/>
    </source>
</evidence>
<feature type="binding site" description="type 1 copper site" evidence="14">
    <location>
        <position position="124"/>
    </location>
    <ligand>
        <name>Cu cation</name>
        <dbReference type="ChEBI" id="CHEBI:23378"/>
        <label>1</label>
    </ligand>
</feature>
<evidence type="ECO:0000256" key="5">
    <source>
        <dbReference type="ARBA" id="ARBA00011882"/>
    </source>
</evidence>
<comment type="cofactor">
    <cofactor evidence="1 14">
        <name>Cu(+)</name>
        <dbReference type="ChEBI" id="CHEBI:49552"/>
    </cofactor>
</comment>
<dbReference type="KEGG" id="asl:Aeqsu_0109"/>
<evidence type="ECO:0000256" key="2">
    <source>
        <dbReference type="ARBA" id="ARBA00001973"/>
    </source>
</evidence>
<comment type="subunit">
    <text evidence="4">Homotrimer.</text>
</comment>
<dbReference type="GO" id="GO:0005507">
    <property type="term" value="F:copper ion binding"/>
    <property type="evidence" value="ECO:0007669"/>
    <property type="project" value="InterPro"/>
</dbReference>
<dbReference type="PRINTS" id="PR00695">
    <property type="entry name" value="CUNO2RDTASE"/>
</dbReference>
<dbReference type="Gene3D" id="1.10.760.10">
    <property type="entry name" value="Cytochrome c-like domain"/>
    <property type="match status" value="1"/>
</dbReference>
<evidence type="ECO:0000256" key="7">
    <source>
        <dbReference type="ARBA" id="ARBA00022617"/>
    </source>
</evidence>
<evidence type="ECO:0000256" key="9">
    <source>
        <dbReference type="ARBA" id="ARBA00022737"/>
    </source>
</evidence>
<keyword evidence="8 14" id="KW-0479">Metal-binding</keyword>
<evidence type="ECO:0000256" key="13">
    <source>
        <dbReference type="ARBA" id="ARBA00049340"/>
    </source>
</evidence>
<feature type="binding site" description="type 1 copper site" evidence="14">
    <location>
        <position position="165"/>
    </location>
    <ligand>
        <name>Cu cation</name>
        <dbReference type="ChEBI" id="CHEBI:23378"/>
        <label>1</label>
    </ligand>
</feature>
<dbReference type="GO" id="GO:0050421">
    <property type="term" value="F:nitrite reductase (NO-forming) activity"/>
    <property type="evidence" value="ECO:0007669"/>
    <property type="project" value="UniProtKB-EC"/>
</dbReference>
<dbReference type="RefSeq" id="WP_014780896.1">
    <property type="nucleotide sequence ID" value="NC_018013.1"/>
</dbReference>
<comment type="similarity">
    <text evidence="3">Belongs to the multicopper oxidase family.</text>
</comment>
<protein>
    <recommendedName>
        <fullName evidence="6">Copper-containing nitrite reductase</fullName>
        <ecNumber evidence="5">1.7.2.1</ecNumber>
    </recommendedName>
</protein>
<dbReference type="eggNOG" id="COG2010">
    <property type="taxonomic scope" value="Bacteria"/>
</dbReference>
<feature type="binding site" description="type 1 copper site" evidence="14">
    <location>
        <position position="164"/>
    </location>
    <ligand>
        <name>Cu cation</name>
        <dbReference type="ChEBI" id="CHEBI:23378"/>
        <label>1</label>
    </ligand>
</feature>
<evidence type="ECO:0000256" key="1">
    <source>
        <dbReference type="ARBA" id="ARBA00001960"/>
    </source>
</evidence>
<dbReference type="AlphaFoldDB" id="I3YRM0"/>
<reference evidence="18 19" key="1">
    <citation type="submission" date="2012-06" db="EMBL/GenBank/DDBJ databases">
        <title>The complete genome of Aequorivita sublithincola DSM 14238.</title>
        <authorList>
            <consortium name="US DOE Joint Genome Institute (JGI-PGF)"/>
            <person name="Lucas S."/>
            <person name="Copeland A."/>
            <person name="Lapidus A."/>
            <person name="Goodwin L."/>
            <person name="Pitluck S."/>
            <person name="Peters L."/>
            <person name="Munk A.C.C."/>
            <person name="Kyrpides N."/>
            <person name="Mavromatis K."/>
            <person name="Pagani I."/>
            <person name="Ivanova N."/>
            <person name="Ovchinnikova G."/>
            <person name="Zeytun A."/>
            <person name="Detter J.C."/>
            <person name="Han C."/>
            <person name="Land M."/>
            <person name="Hauser L."/>
            <person name="Markowitz V."/>
            <person name="Cheng J.-F."/>
            <person name="Hugenholtz P."/>
            <person name="Woyke T."/>
            <person name="Wu D."/>
            <person name="Tindall B."/>
            <person name="Faehnrich R."/>
            <person name="Brambilla E."/>
            <person name="Klenk H.-P."/>
            <person name="Eisen J.A."/>
        </authorList>
    </citation>
    <scope>NUCLEOTIDE SEQUENCE [LARGE SCALE GENOMIC DNA]</scope>
    <source>
        <strain evidence="19">DSM 14238 / LMG 21431 / ACAM 643 / 9-3</strain>
    </source>
</reference>
<dbReference type="PROSITE" id="PS51257">
    <property type="entry name" value="PROKAR_LIPOPROTEIN"/>
    <property type="match status" value="1"/>
</dbReference>
<evidence type="ECO:0000256" key="11">
    <source>
        <dbReference type="ARBA" id="ARBA00023004"/>
    </source>
</evidence>
<dbReference type="SUPFAM" id="SSF49503">
    <property type="entry name" value="Cupredoxins"/>
    <property type="match status" value="2"/>
</dbReference>
<evidence type="ECO:0000313" key="19">
    <source>
        <dbReference type="Proteomes" id="UP000006049"/>
    </source>
</evidence>
<dbReference type="PANTHER" id="PTHR35008">
    <property type="entry name" value="BLL4482 PROTEIN-RELATED"/>
    <property type="match status" value="1"/>
</dbReference>
<dbReference type="NCBIfam" id="TIGR02376">
    <property type="entry name" value="Cu_nitrite_red"/>
    <property type="match status" value="1"/>
</dbReference>
<dbReference type="SUPFAM" id="SSF46626">
    <property type="entry name" value="Cytochrome c"/>
    <property type="match status" value="1"/>
</dbReference>
<dbReference type="HOGENOM" id="CLU_031740_1_1_10"/>
<dbReference type="eggNOG" id="COG2132">
    <property type="taxonomic scope" value="Bacteria"/>
</dbReference>
<evidence type="ECO:0000256" key="10">
    <source>
        <dbReference type="ARBA" id="ARBA00023002"/>
    </source>
</evidence>
<dbReference type="InterPro" id="IPR009056">
    <property type="entry name" value="Cyt_c-like_dom"/>
</dbReference>
<evidence type="ECO:0000256" key="8">
    <source>
        <dbReference type="ARBA" id="ARBA00022723"/>
    </source>
</evidence>
<evidence type="ECO:0000256" key="6">
    <source>
        <dbReference type="ARBA" id="ARBA00017290"/>
    </source>
</evidence>
<dbReference type="Proteomes" id="UP000006049">
    <property type="component" value="Chromosome"/>
</dbReference>
<dbReference type="PROSITE" id="PS51007">
    <property type="entry name" value="CYTC"/>
    <property type="match status" value="1"/>
</dbReference>
<gene>
    <name evidence="18" type="ordered locus">Aeqsu_0109</name>
</gene>
<feature type="binding site" description="type 1 copper site" evidence="14">
    <location>
        <position position="178"/>
    </location>
    <ligand>
        <name>Cu cation</name>
        <dbReference type="ChEBI" id="CHEBI:23378"/>
        <label>1</label>
    </ligand>
</feature>
<dbReference type="InterPro" id="IPR051459">
    <property type="entry name" value="Cytochrome_c-type_DH"/>
</dbReference>
<dbReference type="CDD" id="cd04208">
    <property type="entry name" value="CuRO_2_CuNIR"/>
    <property type="match status" value="1"/>
</dbReference>
<evidence type="ECO:0000256" key="12">
    <source>
        <dbReference type="ARBA" id="ARBA00023008"/>
    </source>
</evidence>
<dbReference type="PANTHER" id="PTHR35008:SF8">
    <property type="entry name" value="ALCOHOL DEHYDROGENASE CYTOCHROME C SUBUNIT"/>
    <property type="match status" value="1"/>
</dbReference>
<feature type="signal peptide" evidence="16">
    <location>
        <begin position="1"/>
        <end position="23"/>
    </location>
</feature>
<evidence type="ECO:0000256" key="3">
    <source>
        <dbReference type="ARBA" id="ARBA00010609"/>
    </source>
</evidence>
<dbReference type="Pfam" id="PF07732">
    <property type="entry name" value="Cu-oxidase_3"/>
    <property type="match status" value="1"/>
</dbReference>
<dbReference type="PATRIC" id="fig|746697.3.peg.119"/>
<dbReference type="FunFam" id="2.60.40.420:FF:000093">
    <property type="entry name" value="Copper-containing nitrite reductase"/>
    <property type="match status" value="1"/>
</dbReference>
<name>I3YRM0_AEQSU</name>
<keyword evidence="11 15" id="KW-0408">Iron</keyword>
<keyword evidence="9" id="KW-0677">Repeat</keyword>
<dbReference type="InterPro" id="IPR036909">
    <property type="entry name" value="Cyt_c-like_dom_sf"/>
</dbReference>
<evidence type="ECO:0000256" key="14">
    <source>
        <dbReference type="PIRSR" id="PIRSR601287-1"/>
    </source>
</evidence>
<feature type="binding site" description="type 1 copper site" evidence="14">
    <location>
        <position position="319"/>
    </location>
    <ligand>
        <name>Cu cation</name>
        <dbReference type="ChEBI" id="CHEBI:23378"/>
        <label>1</label>
    </ligand>
</feature>
<comment type="catalytic activity">
    <reaction evidence="13">
        <text>nitric oxide + Fe(III)-[cytochrome c] + H2O = Fe(II)-[cytochrome c] + nitrite + 2 H(+)</text>
        <dbReference type="Rhea" id="RHEA:15233"/>
        <dbReference type="Rhea" id="RHEA-COMP:10350"/>
        <dbReference type="Rhea" id="RHEA-COMP:14399"/>
        <dbReference type="ChEBI" id="CHEBI:15377"/>
        <dbReference type="ChEBI" id="CHEBI:15378"/>
        <dbReference type="ChEBI" id="CHEBI:16301"/>
        <dbReference type="ChEBI" id="CHEBI:16480"/>
        <dbReference type="ChEBI" id="CHEBI:29033"/>
        <dbReference type="ChEBI" id="CHEBI:29034"/>
        <dbReference type="EC" id="1.7.2.1"/>
    </reaction>
</comment>
<evidence type="ECO:0000256" key="16">
    <source>
        <dbReference type="SAM" id="SignalP"/>
    </source>
</evidence>
<keyword evidence="19" id="KW-1185">Reference proteome</keyword>
<dbReference type="Gene3D" id="2.60.40.420">
    <property type="entry name" value="Cupredoxins - blue copper proteins"/>
    <property type="match status" value="2"/>
</dbReference>
<keyword evidence="16" id="KW-0732">Signal</keyword>
<organism evidence="18 19">
    <name type="scientific">Aequorivita sublithincola (strain DSM 14238 / LMG 21431 / ACAM 643 / 9-3)</name>
    <dbReference type="NCBI Taxonomy" id="746697"/>
    <lineage>
        <taxon>Bacteria</taxon>
        <taxon>Pseudomonadati</taxon>
        <taxon>Bacteroidota</taxon>
        <taxon>Flavobacteriia</taxon>
        <taxon>Flavobacteriales</taxon>
        <taxon>Flavobacteriaceae</taxon>
        <taxon>Aequorivita</taxon>
    </lineage>
</organism>
<dbReference type="STRING" id="746697.Aeqsu_0109"/>
<proteinExistence type="inferred from homology"/>
<accession>I3YRM0</accession>
<dbReference type="InterPro" id="IPR001287">
    <property type="entry name" value="NO2-reductase_Cu"/>
</dbReference>
<feature type="domain" description="Cytochrome c" evidence="17">
    <location>
        <begin position="383"/>
        <end position="471"/>
    </location>
</feature>
<keyword evidence="10" id="KW-0560">Oxidoreductase</keyword>
<comment type="cofactor">
    <cofactor evidence="2 14">
        <name>Cu(2+)</name>
        <dbReference type="ChEBI" id="CHEBI:29036"/>
    </cofactor>
</comment>
<dbReference type="InterPro" id="IPR011707">
    <property type="entry name" value="Cu-oxidase-like_N"/>
</dbReference>
<dbReference type="EC" id="1.7.2.1" evidence="5"/>
<feature type="chain" id="PRO_5003682765" description="Copper-containing nitrite reductase" evidence="16">
    <location>
        <begin position="24"/>
        <end position="489"/>
    </location>
</feature>
<dbReference type="Pfam" id="PF00034">
    <property type="entry name" value="Cytochrom_C"/>
    <property type="match status" value="1"/>
</dbReference>
<dbReference type="GO" id="GO:0009055">
    <property type="term" value="F:electron transfer activity"/>
    <property type="evidence" value="ECO:0007669"/>
    <property type="project" value="InterPro"/>
</dbReference>
<feature type="binding site" description="type 1 copper site" evidence="14">
    <location>
        <position position="129"/>
    </location>
    <ligand>
        <name>Cu cation</name>
        <dbReference type="ChEBI" id="CHEBI:23378"/>
        <label>1</label>
    </ligand>
</feature>
<keyword evidence="7 15" id="KW-0349">Heme</keyword>
<sequence>MKLKINKTTVTKMLLGLSTAVFLTGCVNDQSDKKYNDTVDIPVNQEMIAELTSPPFVPTPVGKRMAKKLIVDLEIQEREGEMTSGVKYVYWTFGGTVPGSFIRTRVGDEVEFHLKNHPDNKLPHNIDLHAVNGPGGGAESSFVAPGHEKVFSFKVLNPGLYVYHCATAPVGMHIANGMYGLILVEPEGGLEPVDKEYYIMQGDFYTEGKYGERGLQAFDMQKAIDEKADYVVFNGHVGAMTGDNALTAKVGEKIRLFVGNGGPGLVSSFHVIGEIFDRVHVEGGDLINENVQTTLIPAGGAAIVEFRVDVPGTFILVDHSIFRAFNKGALAMLKVEGEEKKNIYSGEIHDGIYLPEGGVIQSMPTGNKKDEGEKEVKLLSFEDQMKFGKDKYMATCVACHQANGSGIEGAFPPLAKSDYLNADIDRAIDIVLHGKTGEITVNGKKYNSVMTAQALSDEDVSNVLTYVYNSWGNNKTVVTPAMVEAVRNK</sequence>
<evidence type="ECO:0000313" key="18">
    <source>
        <dbReference type="EMBL" id="AFL79638.1"/>
    </source>
</evidence>
<keyword evidence="12 14" id="KW-0186">Copper</keyword>
<evidence type="ECO:0000259" key="17">
    <source>
        <dbReference type="PROSITE" id="PS51007"/>
    </source>
</evidence>
<feature type="binding site" description="type 2 copper site" evidence="14">
    <location>
        <position position="173"/>
    </location>
    <ligand>
        <name>Cu cation</name>
        <dbReference type="ChEBI" id="CHEBI:23378"/>
        <label>2</label>
    </ligand>
</feature>
<dbReference type="GO" id="GO:0020037">
    <property type="term" value="F:heme binding"/>
    <property type="evidence" value="ECO:0007669"/>
    <property type="project" value="InterPro"/>
</dbReference>
<evidence type="ECO:0000256" key="4">
    <source>
        <dbReference type="ARBA" id="ARBA00011233"/>
    </source>
</evidence>
<dbReference type="CDD" id="cd11020">
    <property type="entry name" value="CuRO_1_CuNIR"/>
    <property type="match status" value="1"/>
</dbReference>
<dbReference type="OrthoDB" id="9811395at2"/>
<dbReference type="EMBL" id="CP003280">
    <property type="protein sequence ID" value="AFL79638.1"/>
    <property type="molecule type" value="Genomic_DNA"/>
</dbReference>